<protein>
    <submittedName>
        <fullName evidence="1">Uncharacterized protein</fullName>
    </submittedName>
</protein>
<evidence type="ECO:0000313" key="2">
    <source>
        <dbReference type="Proteomes" id="UP000683360"/>
    </source>
</evidence>
<dbReference type="EMBL" id="CAJPWZ010002860">
    <property type="protein sequence ID" value="CAG2246377.1"/>
    <property type="molecule type" value="Genomic_DNA"/>
</dbReference>
<proteinExistence type="predicted"/>
<dbReference type="PROSITE" id="PS51257">
    <property type="entry name" value="PROKAR_LIPOPROTEIN"/>
    <property type="match status" value="1"/>
</dbReference>
<dbReference type="AlphaFoldDB" id="A0A8S3UW23"/>
<comment type="caution">
    <text evidence="1">The sequence shown here is derived from an EMBL/GenBank/DDBJ whole genome shotgun (WGS) entry which is preliminary data.</text>
</comment>
<name>A0A8S3UW23_MYTED</name>
<dbReference type="Proteomes" id="UP000683360">
    <property type="component" value="Unassembled WGS sequence"/>
</dbReference>
<accession>A0A8S3UW23</accession>
<sequence>MNLLLKSTFPNAQNHTIGGCGAAPGPVDPVLCLQKSLVSNCKVDSDCPGGPCPQYGPNPPGVCTRPGDPIFIRGIKCDGPPVTIPCEPVQKLRSDKCSGETSCLGEQKCSPPKCPPVCAIFSPVDKPGECPYVNLAAISCLANSFTTRCSNDKSCPDLITTCKHNTMQKITQVGKQYALHLPNESERKSQGRSFDNSVPSLWNSLPPSLWSVHCLDV</sequence>
<reference evidence="1" key="1">
    <citation type="submission" date="2021-03" db="EMBL/GenBank/DDBJ databases">
        <authorList>
            <person name="Bekaert M."/>
        </authorList>
    </citation>
    <scope>NUCLEOTIDE SEQUENCE</scope>
</reference>
<keyword evidence="2" id="KW-1185">Reference proteome</keyword>
<organism evidence="1 2">
    <name type="scientific">Mytilus edulis</name>
    <name type="common">Blue mussel</name>
    <dbReference type="NCBI Taxonomy" id="6550"/>
    <lineage>
        <taxon>Eukaryota</taxon>
        <taxon>Metazoa</taxon>
        <taxon>Spiralia</taxon>
        <taxon>Lophotrochozoa</taxon>
        <taxon>Mollusca</taxon>
        <taxon>Bivalvia</taxon>
        <taxon>Autobranchia</taxon>
        <taxon>Pteriomorphia</taxon>
        <taxon>Mytilida</taxon>
        <taxon>Mytiloidea</taxon>
        <taxon>Mytilidae</taxon>
        <taxon>Mytilinae</taxon>
        <taxon>Mytilus</taxon>
    </lineage>
</organism>
<gene>
    <name evidence="1" type="ORF">MEDL_58351</name>
</gene>
<evidence type="ECO:0000313" key="1">
    <source>
        <dbReference type="EMBL" id="CAG2246377.1"/>
    </source>
</evidence>